<keyword evidence="1" id="KW-0680">Restriction system</keyword>
<dbReference type="GO" id="GO:0003677">
    <property type="term" value="F:DNA binding"/>
    <property type="evidence" value="ECO:0007669"/>
    <property type="project" value="UniProtKB-KW"/>
</dbReference>
<dbReference type="STRING" id="1420851.AU255_17365"/>
<dbReference type="InterPro" id="IPR044946">
    <property type="entry name" value="Restrct_endonuc_typeI_TRD_sf"/>
</dbReference>
<evidence type="ECO:0000256" key="2">
    <source>
        <dbReference type="ARBA" id="ARBA00023125"/>
    </source>
</evidence>
<dbReference type="EMBL" id="LPUF01000003">
    <property type="protein sequence ID" value="OQK15945.1"/>
    <property type="molecule type" value="Genomic_DNA"/>
</dbReference>
<dbReference type="Gene3D" id="3.90.220.20">
    <property type="entry name" value="DNA methylase specificity domains"/>
    <property type="match status" value="1"/>
</dbReference>
<keyword evidence="2" id="KW-0238">DNA-binding</keyword>
<dbReference type="SUPFAM" id="SSF116734">
    <property type="entry name" value="DNA methylase specificity domain"/>
    <property type="match status" value="1"/>
</dbReference>
<evidence type="ECO:0000313" key="3">
    <source>
        <dbReference type="EMBL" id="OQK15945.1"/>
    </source>
</evidence>
<proteinExistence type="predicted"/>
<evidence type="ECO:0000313" key="4">
    <source>
        <dbReference type="Proteomes" id="UP000191980"/>
    </source>
</evidence>
<comment type="caution">
    <text evidence="3">The sequence shown here is derived from an EMBL/GenBank/DDBJ whole genome shotgun (WGS) entry which is preliminary data.</text>
</comment>
<dbReference type="AlphaFoldDB" id="A0A1V8M305"/>
<reference evidence="3 4" key="1">
    <citation type="submission" date="2015-12" db="EMBL/GenBank/DDBJ databases">
        <authorList>
            <person name="Shamseldin A."/>
            <person name="Moawad H."/>
            <person name="Abd El-Rahim W.M."/>
            <person name="Sadowsky M.J."/>
        </authorList>
    </citation>
    <scope>NUCLEOTIDE SEQUENCE [LARGE SCALE GENOMIC DNA]</scope>
    <source>
        <strain evidence="3 4">WF1</strain>
    </source>
</reference>
<sequence>MSKKINDAKRLRQEVLDDAQAMLSSAFHQIIEGAEYQTMEQVSPIVRRKIEIGIDGEYPELGVRSFGKGTFHKPVLNGIDVGTKKLYHILPGDLIFSNVFAWEGAIAVVKKEDKNRTGSHRFITCVPKDKITTSDFLCFYFLTDEGIEKIGYVTVKY</sequence>
<keyword evidence="4" id="KW-1185">Reference proteome</keyword>
<dbReference type="Proteomes" id="UP000191980">
    <property type="component" value="Unassembled WGS sequence"/>
</dbReference>
<evidence type="ECO:0008006" key="5">
    <source>
        <dbReference type="Google" id="ProtNLM"/>
    </source>
</evidence>
<evidence type="ECO:0000256" key="1">
    <source>
        <dbReference type="ARBA" id="ARBA00022747"/>
    </source>
</evidence>
<organism evidence="3 4">
    <name type="scientific">Methyloprofundus sedimenti</name>
    <dbReference type="NCBI Taxonomy" id="1420851"/>
    <lineage>
        <taxon>Bacteria</taxon>
        <taxon>Pseudomonadati</taxon>
        <taxon>Pseudomonadota</taxon>
        <taxon>Gammaproteobacteria</taxon>
        <taxon>Methylococcales</taxon>
        <taxon>Methylococcaceae</taxon>
        <taxon>Methyloprofundus</taxon>
    </lineage>
</organism>
<protein>
    <recommendedName>
        <fullName evidence="5">Type I restriction modification DNA specificity domain-containing protein</fullName>
    </recommendedName>
</protein>
<gene>
    <name evidence="3" type="ORF">AU255_17365</name>
</gene>
<dbReference type="OrthoDB" id="164285at2"/>
<dbReference type="GO" id="GO:0009307">
    <property type="term" value="P:DNA restriction-modification system"/>
    <property type="evidence" value="ECO:0007669"/>
    <property type="project" value="UniProtKB-KW"/>
</dbReference>
<name>A0A1V8M305_9GAMM</name>
<accession>A0A1V8M305</accession>
<dbReference type="RefSeq" id="WP_080524167.1">
    <property type="nucleotide sequence ID" value="NZ_LPUF01000003.1"/>
</dbReference>